<protein>
    <submittedName>
        <fullName evidence="2">Uncharacterized protein</fullName>
    </submittedName>
</protein>
<organism evidence="2 3">
    <name type="scientific">Alternaria atra</name>
    <dbReference type="NCBI Taxonomy" id="119953"/>
    <lineage>
        <taxon>Eukaryota</taxon>
        <taxon>Fungi</taxon>
        <taxon>Dikarya</taxon>
        <taxon>Ascomycota</taxon>
        <taxon>Pezizomycotina</taxon>
        <taxon>Dothideomycetes</taxon>
        <taxon>Pleosporomycetidae</taxon>
        <taxon>Pleosporales</taxon>
        <taxon>Pleosporineae</taxon>
        <taxon>Pleosporaceae</taxon>
        <taxon>Alternaria</taxon>
        <taxon>Alternaria sect. Ulocladioides</taxon>
    </lineage>
</organism>
<accession>A0A8J2N1V7</accession>
<gene>
    <name evidence="2" type="ORF">ALTATR162_LOCUS973</name>
</gene>
<feature type="region of interest" description="Disordered" evidence="1">
    <location>
        <begin position="148"/>
        <end position="174"/>
    </location>
</feature>
<feature type="region of interest" description="Disordered" evidence="1">
    <location>
        <begin position="390"/>
        <end position="459"/>
    </location>
</feature>
<reference evidence="2" key="1">
    <citation type="submission" date="2021-05" db="EMBL/GenBank/DDBJ databases">
        <authorList>
            <person name="Stam R."/>
        </authorList>
    </citation>
    <scope>NUCLEOTIDE SEQUENCE</scope>
    <source>
        <strain evidence="2">CS162</strain>
    </source>
</reference>
<feature type="compositionally biased region" description="Basic and acidic residues" evidence="1">
    <location>
        <begin position="390"/>
        <end position="406"/>
    </location>
</feature>
<evidence type="ECO:0000313" key="2">
    <source>
        <dbReference type="EMBL" id="CAG5141592.1"/>
    </source>
</evidence>
<dbReference type="OrthoDB" id="5387413at2759"/>
<dbReference type="EMBL" id="CAJRGZ010000015">
    <property type="protein sequence ID" value="CAG5141592.1"/>
    <property type="molecule type" value="Genomic_DNA"/>
</dbReference>
<dbReference type="RefSeq" id="XP_043164503.1">
    <property type="nucleotide sequence ID" value="XM_043308568.1"/>
</dbReference>
<evidence type="ECO:0000256" key="1">
    <source>
        <dbReference type="SAM" id="MobiDB-lite"/>
    </source>
</evidence>
<dbReference type="Proteomes" id="UP000676310">
    <property type="component" value="Unassembled WGS sequence"/>
</dbReference>
<evidence type="ECO:0000313" key="3">
    <source>
        <dbReference type="Proteomes" id="UP000676310"/>
    </source>
</evidence>
<feature type="region of interest" description="Disordered" evidence="1">
    <location>
        <begin position="186"/>
        <end position="209"/>
    </location>
</feature>
<dbReference type="GeneID" id="67021983"/>
<sequence>MPSARTNQPTIVHSRPSTAKKERVVGFYEDPVDSFSRPVNTAESWAAYHFEMHARKCAYCHNPYEVHRNHEQLCEVGHGLAQQVARYIYQKSDGATYSTVEEDNKLVRVEIPAGYVEVCSLLKAIERSIRHRSRKPFVSMDRSYYVAPRTAPASPRRSHSVKVEQEPKTKTKPYARSRNGEIVDWPQHTTTRPKRPLAEISNTPSSKRGSLYEEDLAKQRRAAKHYAVEVREPSTRDLREHRGAHVDFSDVPRKIYEYTRVARRYPGTVLFSLTVCTHFALPPYPKDIKAIYHAPCPLTRRATDTYEASLSRHLENRALSQDYQYRLLVLVVEISFTDCRRSGDAIADADNHDMIRVRLNHDAAHARPKDTELNGRIFSNPQIINAKVHTPEEKRRNRSHYLDHDQRRHRKHVRFEDTPRSETRAQEPYPWMTAVEAQKSNAESCPQIGAKHKEKTEDIRERVDFLDIRYDEDFGKNEEFKTPEERLIK</sequence>
<name>A0A8J2N1V7_9PLEO</name>
<dbReference type="AlphaFoldDB" id="A0A8J2N1V7"/>
<comment type="caution">
    <text evidence="2">The sequence shown here is derived from an EMBL/GenBank/DDBJ whole genome shotgun (WGS) entry which is preliminary data.</text>
</comment>
<feature type="compositionally biased region" description="Basic and acidic residues" evidence="1">
    <location>
        <begin position="414"/>
        <end position="425"/>
    </location>
</feature>
<proteinExistence type="predicted"/>
<keyword evidence="3" id="KW-1185">Reference proteome</keyword>